<keyword evidence="11" id="KW-1133">Transmembrane helix</keyword>
<feature type="transmembrane region" description="Helical" evidence="11">
    <location>
        <begin position="114"/>
        <end position="135"/>
    </location>
</feature>
<keyword evidence="4" id="KW-0150">Chloroplast</keyword>
<evidence type="ECO:0000256" key="2">
    <source>
        <dbReference type="ARBA" id="ARBA00004229"/>
    </source>
</evidence>
<evidence type="ECO:0000256" key="4">
    <source>
        <dbReference type="ARBA" id="ARBA00022528"/>
    </source>
</evidence>
<dbReference type="EMBL" id="CAJHUC010003058">
    <property type="protein sequence ID" value="CAD7705242.1"/>
    <property type="molecule type" value="Genomic_DNA"/>
</dbReference>
<keyword evidence="7 11" id="KW-0812">Transmembrane</keyword>
<dbReference type="InterPro" id="IPR023618">
    <property type="entry name" value="PSI_PsaG/PsaK_dom"/>
</dbReference>
<dbReference type="AlphaFoldDB" id="A0A8S1JDJ2"/>
<evidence type="ECO:0000256" key="3">
    <source>
        <dbReference type="ARBA" id="ARBA00006458"/>
    </source>
</evidence>
<name>A0A8S1JDJ2_9CHLO</name>
<keyword evidence="6" id="KW-0934">Plastid</keyword>
<dbReference type="PANTHER" id="PTHR34195:SF1">
    <property type="entry name" value="PHOTOSYSTEM I REACTION CENTER SUBUNIT V, CHLOROPLASTIC"/>
    <property type="match status" value="1"/>
</dbReference>
<organism evidence="12 13">
    <name type="scientific">Ostreobium quekettii</name>
    <dbReference type="NCBI Taxonomy" id="121088"/>
    <lineage>
        <taxon>Eukaryota</taxon>
        <taxon>Viridiplantae</taxon>
        <taxon>Chlorophyta</taxon>
        <taxon>core chlorophytes</taxon>
        <taxon>Ulvophyceae</taxon>
        <taxon>TCBD clade</taxon>
        <taxon>Bryopsidales</taxon>
        <taxon>Ostreobineae</taxon>
        <taxon>Ostreobiaceae</taxon>
        <taxon>Ostreobium</taxon>
    </lineage>
</organism>
<accession>A0A8S1JDJ2</accession>
<comment type="similarity">
    <text evidence="3">Belongs to the PsaG/PsaK family.</text>
</comment>
<keyword evidence="5" id="KW-0602">Photosynthesis</keyword>
<reference evidence="12" key="1">
    <citation type="submission" date="2020-12" db="EMBL/GenBank/DDBJ databases">
        <authorList>
            <person name="Iha C."/>
        </authorList>
    </citation>
    <scope>NUCLEOTIDE SEQUENCE</scope>
</reference>
<sequence>MATTMSLKTPVGLRSSSALASRVNARVSGVRACPRATRQVTRAFSTQLIMSASTFTCLALGRWGFLDFQRKSVEKAGLPVQNGVSHADAGDGLAQEASFLLATNDPKGFNVVDVLMWGSVGHILGFIILATNASLRVG</sequence>
<evidence type="ECO:0000256" key="9">
    <source>
        <dbReference type="ARBA" id="ARBA00023136"/>
    </source>
</evidence>
<protein>
    <recommendedName>
        <fullName evidence="10">PSI-G</fullName>
    </recommendedName>
</protein>
<dbReference type="InterPro" id="IPR000549">
    <property type="entry name" value="PSI_PsaG/PsaK"/>
</dbReference>
<evidence type="ECO:0000256" key="8">
    <source>
        <dbReference type="ARBA" id="ARBA00022836"/>
    </source>
</evidence>
<comment type="caution">
    <text evidence="12">The sequence shown here is derived from an EMBL/GenBank/DDBJ whole genome shotgun (WGS) entry which is preliminary data.</text>
</comment>
<dbReference type="GO" id="GO:0009507">
    <property type="term" value="C:chloroplast"/>
    <property type="evidence" value="ECO:0007669"/>
    <property type="project" value="UniProtKB-SubCell"/>
</dbReference>
<dbReference type="GO" id="GO:0009522">
    <property type="term" value="C:photosystem I"/>
    <property type="evidence" value="ECO:0007669"/>
    <property type="project" value="UniProtKB-KW"/>
</dbReference>
<evidence type="ECO:0000256" key="1">
    <source>
        <dbReference type="ARBA" id="ARBA00004141"/>
    </source>
</evidence>
<evidence type="ECO:0000256" key="6">
    <source>
        <dbReference type="ARBA" id="ARBA00022640"/>
    </source>
</evidence>
<evidence type="ECO:0000256" key="7">
    <source>
        <dbReference type="ARBA" id="ARBA00022692"/>
    </source>
</evidence>
<evidence type="ECO:0000313" key="12">
    <source>
        <dbReference type="EMBL" id="CAD7705242.1"/>
    </source>
</evidence>
<comment type="subcellular location">
    <subcellularLocation>
        <location evidence="1">Membrane</location>
        <topology evidence="1">Multi-pass membrane protein</topology>
    </subcellularLocation>
    <subcellularLocation>
        <location evidence="2">Plastid</location>
        <location evidence="2">Chloroplast</location>
    </subcellularLocation>
</comment>
<dbReference type="PANTHER" id="PTHR34195">
    <property type="entry name" value="PHOTOSYSTEM I REACTION CENTER SUBUNIT V, CHLOROPLASTIC-RELATED"/>
    <property type="match status" value="1"/>
</dbReference>
<dbReference type="Pfam" id="PF01241">
    <property type="entry name" value="PSI_PSAK"/>
    <property type="match status" value="1"/>
</dbReference>
<dbReference type="Gene3D" id="1.10.286.40">
    <property type="entry name" value="Chlorophyll a-b binding protein like"/>
    <property type="match status" value="1"/>
</dbReference>
<keyword evidence="13" id="KW-1185">Reference proteome</keyword>
<dbReference type="OrthoDB" id="494978at2759"/>
<keyword evidence="8" id="KW-0603">Photosystem I</keyword>
<evidence type="ECO:0000256" key="10">
    <source>
        <dbReference type="ARBA" id="ARBA00033434"/>
    </source>
</evidence>
<dbReference type="Proteomes" id="UP000708148">
    <property type="component" value="Unassembled WGS sequence"/>
</dbReference>
<gene>
    <name evidence="12" type="ORF">OSTQU699_LOCUS10597</name>
</gene>
<evidence type="ECO:0000313" key="13">
    <source>
        <dbReference type="Proteomes" id="UP000708148"/>
    </source>
</evidence>
<proteinExistence type="inferred from homology"/>
<feature type="transmembrane region" description="Helical" evidence="11">
    <location>
        <begin position="48"/>
        <end position="65"/>
    </location>
</feature>
<keyword evidence="9 11" id="KW-0472">Membrane</keyword>
<evidence type="ECO:0000256" key="5">
    <source>
        <dbReference type="ARBA" id="ARBA00022531"/>
    </source>
</evidence>
<dbReference type="InterPro" id="IPR016370">
    <property type="entry name" value="PSI_PsaG/PsaK_pln"/>
</dbReference>
<dbReference type="GO" id="GO:0015979">
    <property type="term" value="P:photosynthesis"/>
    <property type="evidence" value="ECO:0007669"/>
    <property type="project" value="UniProtKB-KW"/>
</dbReference>
<evidence type="ECO:0000256" key="11">
    <source>
        <dbReference type="SAM" id="Phobius"/>
    </source>
</evidence>